<keyword evidence="7" id="KW-0732">Signal</keyword>
<reference evidence="14" key="1">
    <citation type="submission" date="2022-12" db="EMBL/GenBank/DDBJ databases">
        <title>Draft genome assemblies for two species of Escallonia (Escalloniales).</title>
        <authorList>
            <person name="Chanderbali A."/>
            <person name="Dervinis C."/>
            <person name="Anghel I."/>
            <person name="Soltis D."/>
            <person name="Soltis P."/>
            <person name="Zapata F."/>
        </authorList>
    </citation>
    <scope>NUCLEOTIDE SEQUENCE</scope>
    <source>
        <strain evidence="14">UCBG92.1500</strain>
        <tissue evidence="14">Leaf</tissue>
    </source>
</reference>
<dbReference type="InterPro" id="IPR001611">
    <property type="entry name" value="Leu-rich_rpt"/>
</dbReference>
<evidence type="ECO:0000256" key="1">
    <source>
        <dbReference type="ARBA" id="ARBA00004162"/>
    </source>
</evidence>
<dbReference type="InterPro" id="IPR032675">
    <property type="entry name" value="LRR_dom_sf"/>
</dbReference>
<dbReference type="GO" id="GO:0051707">
    <property type="term" value="P:response to other organism"/>
    <property type="evidence" value="ECO:0007669"/>
    <property type="project" value="UniProtKB-ARBA"/>
</dbReference>
<dbReference type="Pfam" id="PF13855">
    <property type="entry name" value="LRR_8"/>
    <property type="match status" value="1"/>
</dbReference>
<evidence type="ECO:0000256" key="10">
    <source>
        <dbReference type="ARBA" id="ARBA00023136"/>
    </source>
</evidence>
<evidence type="ECO:0000256" key="12">
    <source>
        <dbReference type="ARBA" id="ARBA00023180"/>
    </source>
</evidence>
<sequence>MEATPTAEEKLGGVCKFLLLDFLLLAVEVSVKSLLFSRLKLQEIAPIAIELRFCLTSNCCTWDGVTCDEVQGNVIGLDLSCSQLQGTIPSNTSLFQLSYLQKLNLALNNFSLSRISHRFGGFSSLTHLNLSNAVLEGEIPREISHLSKLISLDLSGNYGGISLGSHTFSLLLENLTQISELRLSRVNISAVLPMNLSSSFTDGKLPDGIFHLHKLQKLDLKGNYDLTGKFPKLNWNSNNSLEKLSICQTSFSGEIPDSVSYLKSLSYLDLSRCKFSGPIPESLGNLTHITVLALSSNNFSGHLPLTLANLELLTFFEIYQNRFEGHIPDWFGNLKKIRVLDLANNSFSGQFPFSVTNLTLLEFLDLQNNSLTGTIPSNISGFQNLIHLGLSGNSFNGTVPSWLVTLPSLKGILAASNQLRGFIPEFQHDCLMIIDFRDNKLNGPIPQSISLLVNLTILTLSSNNLSGNLSLGMFSRLKKLNFLDLSDNSISLSNKESNATLPPSVRTVYLSSCGIMELDFLRTTRYLDQVDLSRNKIEGRIPDWALSKLKEASYLNVSHNFLTCFNLIPFVNLVYLDIRSNLLRGPIPVPPPTISLFFISHNKLTGKIPPSVCNLSSLSILDLSHNSLNGLVPKCLYILSNQLSVLDLQGNDFHGTIPTTFAKKSNRLRSFNLNGNQLEGSVPRSLANCTCLEVLNIGNNKLNGTFPHWLETLPELQVLVLKSNKLHGPLRSISNTEFPFPKLRILDLSYNEFTGLLPAIYFKSFQGMKNVNENSTRLMYMGDLERSYQDSITVVMKGMEIELVRILTVFATVDLSSNMFEGDIPDVIGDLNSLVVLNLSHNSLAGHIPSLLGAVSELESLDLSSNQLTGEIPEELTNLTFLAVLNLSQNRLVGHIPHGSQFNTFRNDSYTGNSALSGFPLSLTCGDNETQKQPALQQEDDSDIWSGFTWKAVLMGYGCGMVLGLLMGYLIIYDSGSNRSCSFTASLPPEASSAYVTDSVVDIRLDELASKTSKSAKSRSAADTHISPEDLLPTVKICIVDGLQSPSVAIKRSAAAKLRLLAKNRSDNCALIGESGAIPTLTPLLRCSDPLTQEHAVTALLNLSLHEVNKPLIANAGAIKSLIYVLKTGTETSKQNAACALLSLALINENKASIGPVERYRRWLL</sequence>
<comment type="similarity">
    <text evidence="3">Belongs to the RLP family.</text>
</comment>
<dbReference type="EMBL" id="JAVXUO010001572">
    <property type="protein sequence ID" value="KAK2980988.1"/>
    <property type="molecule type" value="Genomic_DNA"/>
</dbReference>
<dbReference type="Proteomes" id="UP001187471">
    <property type="component" value="Unassembled WGS sequence"/>
</dbReference>
<keyword evidence="9" id="KW-1133">Transmembrane helix</keyword>
<dbReference type="GO" id="GO:0006952">
    <property type="term" value="P:defense response"/>
    <property type="evidence" value="ECO:0007669"/>
    <property type="project" value="UniProtKB-ARBA"/>
</dbReference>
<keyword evidence="15" id="KW-1185">Reference proteome</keyword>
<dbReference type="PRINTS" id="PR00019">
    <property type="entry name" value="LEURICHRPT"/>
</dbReference>
<dbReference type="FunFam" id="3.80.10.10:FF:000095">
    <property type="entry name" value="LRR receptor-like serine/threonine-protein kinase GSO1"/>
    <property type="match status" value="2"/>
</dbReference>
<comment type="subcellular location">
    <subcellularLocation>
        <location evidence="1">Cell membrane</location>
        <topology evidence="1">Single-pass membrane protein</topology>
    </subcellularLocation>
    <subcellularLocation>
        <location evidence="2">Membrane</location>
        <topology evidence="2">Single-pass type I membrane protein</topology>
    </subcellularLocation>
</comment>
<dbReference type="InterPro" id="IPR000225">
    <property type="entry name" value="Armadillo"/>
</dbReference>
<dbReference type="PROSITE" id="PS50176">
    <property type="entry name" value="ARM_REPEAT"/>
    <property type="match status" value="1"/>
</dbReference>
<evidence type="ECO:0000256" key="6">
    <source>
        <dbReference type="ARBA" id="ARBA00022692"/>
    </source>
</evidence>
<protein>
    <recommendedName>
        <fullName evidence="16">Leucine-rich repeat-containing N-terminal plant-type domain-containing protein</fullName>
    </recommendedName>
</protein>
<keyword evidence="6" id="KW-0812">Transmembrane</keyword>
<comment type="caution">
    <text evidence="14">The sequence shown here is derived from an EMBL/GenBank/DDBJ whole genome shotgun (WGS) entry which is preliminary data.</text>
</comment>
<dbReference type="PANTHER" id="PTHR27000:SF803">
    <property type="entry name" value="RECEPTOR-LIKE PROTEIN 45"/>
    <property type="match status" value="1"/>
</dbReference>
<dbReference type="InterPro" id="IPR011989">
    <property type="entry name" value="ARM-like"/>
</dbReference>
<dbReference type="SUPFAM" id="SSF48371">
    <property type="entry name" value="ARM repeat"/>
    <property type="match status" value="1"/>
</dbReference>
<dbReference type="FunFam" id="3.80.10.10:FF:000111">
    <property type="entry name" value="LRR receptor-like serine/threonine-protein kinase ERECTA"/>
    <property type="match status" value="1"/>
</dbReference>
<proteinExistence type="inferred from homology"/>
<dbReference type="InterPro" id="IPR003591">
    <property type="entry name" value="Leu-rich_rpt_typical-subtyp"/>
</dbReference>
<gene>
    <name evidence="14" type="ORF">RJ640_023314</name>
</gene>
<keyword evidence="10" id="KW-0472">Membrane</keyword>
<keyword evidence="12" id="KW-0325">Glycoprotein</keyword>
<dbReference type="Pfam" id="PF00560">
    <property type="entry name" value="LRR_1"/>
    <property type="match status" value="10"/>
</dbReference>
<evidence type="ECO:0000256" key="9">
    <source>
        <dbReference type="ARBA" id="ARBA00022989"/>
    </source>
</evidence>
<organism evidence="14 15">
    <name type="scientific">Escallonia rubra</name>
    <dbReference type="NCBI Taxonomy" id="112253"/>
    <lineage>
        <taxon>Eukaryota</taxon>
        <taxon>Viridiplantae</taxon>
        <taxon>Streptophyta</taxon>
        <taxon>Embryophyta</taxon>
        <taxon>Tracheophyta</taxon>
        <taxon>Spermatophyta</taxon>
        <taxon>Magnoliopsida</taxon>
        <taxon>eudicotyledons</taxon>
        <taxon>Gunneridae</taxon>
        <taxon>Pentapetalae</taxon>
        <taxon>asterids</taxon>
        <taxon>campanulids</taxon>
        <taxon>Escalloniales</taxon>
        <taxon>Escalloniaceae</taxon>
        <taxon>Escallonia</taxon>
    </lineage>
</organism>
<dbReference type="AlphaFoldDB" id="A0AA88R255"/>
<dbReference type="SMART" id="SM00365">
    <property type="entry name" value="LRR_SD22"/>
    <property type="match status" value="6"/>
</dbReference>
<evidence type="ECO:0000256" key="4">
    <source>
        <dbReference type="ARBA" id="ARBA00022475"/>
    </source>
</evidence>
<keyword evidence="4" id="KW-1003">Cell membrane</keyword>
<dbReference type="GO" id="GO:0005886">
    <property type="term" value="C:plasma membrane"/>
    <property type="evidence" value="ECO:0007669"/>
    <property type="project" value="UniProtKB-SubCell"/>
</dbReference>
<dbReference type="InterPro" id="IPR016024">
    <property type="entry name" value="ARM-type_fold"/>
</dbReference>
<keyword evidence="8" id="KW-0677">Repeat</keyword>
<name>A0AA88R255_9ASTE</name>
<dbReference type="SMART" id="SM00369">
    <property type="entry name" value="LRR_TYP"/>
    <property type="match status" value="9"/>
</dbReference>
<keyword evidence="5" id="KW-0433">Leucine-rich repeat</keyword>
<dbReference type="PROSITE" id="PS51450">
    <property type="entry name" value="LRR"/>
    <property type="match status" value="1"/>
</dbReference>
<dbReference type="Gene3D" id="1.25.10.10">
    <property type="entry name" value="Leucine-rich Repeat Variant"/>
    <property type="match status" value="1"/>
</dbReference>
<evidence type="ECO:0000256" key="7">
    <source>
        <dbReference type="ARBA" id="ARBA00022729"/>
    </source>
</evidence>
<dbReference type="SMART" id="SM00185">
    <property type="entry name" value="ARM"/>
    <property type="match status" value="2"/>
</dbReference>
<keyword evidence="11" id="KW-0675">Receptor</keyword>
<dbReference type="SUPFAM" id="SSF52047">
    <property type="entry name" value="RNI-like"/>
    <property type="match status" value="1"/>
</dbReference>
<dbReference type="FunFam" id="1.25.10.10:FF:000308">
    <property type="entry name" value="U-box domain-containing protein 4"/>
    <property type="match status" value="1"/>
</dbReference>
<accession>A0AA88R255</accession>
<evidence type="ECO:0000313" key="15">
    <source>
        <dbReference type="Proteomes" id="UP001187471"/>
    </source>
</evidence>
<dbReference type="Pfam" id="PF00514">
    <property type="entry name" value="Arm"/>
    <property type="match status" value="1"/>
</dbReference>
<dbReference type="Gene3D" id="3.80.10.10">
    <property type="entry name" value="Ribonuclease Inhibitor"/>
    <property type="match status" value="3"/>
</dbReference>
<evidence type="ECO:0000256" key="13">
    <source>
        <dbReference type="PROSITE-ProRule" id="PRU00259"/>
    </source>
</evidence>
<dbReference type="PANTHER" id="PTHR27000">
    <property type="entry name" value="LEUCINE-RICH REPEAT RECEPTOR-LIKE PROTEIN KINASE FAMILY PROTEIN-RELATED"/>
    <property type="match status" value="1"/>
</dbReference>
<evidence type="ECO:0000256" key="8">
    <source>
        <dbReference type="ARBA" id="ARBA00022737"/>
    </source>
</evidence>
<feature type="repeat" description="ARM" evidence="13">
    <location>
        <begin position="1076"/>
        <end position="1118"/>
    </location>
</feature>
<evidence type="ECO:0000256" key="2">
    <source>
        <dbReference type="ARBA" id="ARBA00004479"/>
    </source>
</evidence>
<evidence type="ECO:0000256" key="3">
    <source>
        <dbReference type="ARBA" id="ARBA00009592"/>
    </source>
</evidence>
<evidence type="ECO:0000313" key="14">
    <source>
        <dbReference type="EMBL" id="KAK2980988.1"/>
    </source>
</evidence>
<evidence type="ECO:0000256" key="11">
    <source>
        <dbReference type="ARBA" id="ARBA00023170"/>
    </source>
</evidence>
<evidence type="ECO:0008006" key="16">
    <source>
        <dbReference type="Google" id="ProtNLM"/>
    </source>
</evidence>
<evidence type="ECO:0000256" key="5">
    <source>
        <dbReference type="ARBA" id="ARBA00022614"/>
    </source>
</evidence>
<dbReference type="SUPFAM" id="SSF52058">
    <property type="entry name" value="L domain-like"/>
    <property type="match status" value="2"/>
</dbReference>